<reference evidence="2 3" key="1">
    <citation type="journal article" date="2016" name="Nat. Commun.">
        <title>Thousands of microbial genomes shed light on interconnected biogeochemical processes in an aquifer system.</title>
        <authorList>
            <person name="Anantharaman K."/>
            <person name="Brown C.T."/>
            <person name="Hug L.A."/>
            <person name="Sharon I."/>
            <person name="Castelle C.J."/>
            <person name="Probst A.J."/>
            <person name="Thomas B.C."/>
            <person name="Singh A."/>
            <person name="Wilkins M.J."/>
            <person name="Karaoz U."/>
            <person name="Brodie E.L."/>
            <person name="Williams K.H."/>
            <person name="Hubbard S.S."/>
            <person name="Banfield J.F."/>
        </authorList>
    </citation>
    <scope>NUCLEOTIDE SEQUENCE [LARGE SCALE GENOMIC DNA]</scope>
</reference>
<evidence type="ECO:0000313" key="2">
    <source>
        <dbReference type="EMBL" id="OGE27960.1"/>
    </source>
</evidence>
<dbReference type="Gene3D" id="2.60.40.10">
    <property type="entry name" value="Immunoglobulins"/>
    <property type="match status" value="1"/>
</dbReference>
<evidence type="ECO:0000256" key="1">
    <source>
        <dbReference type="SAM" id="MobiDB-lite"/>
    </source>
</evidence>
<comment type="caution">
    <text evidence="2">The sequence shown here is derived from an EMBL/GenBank/DDBJ whole genome shotgun (WGS) entry which is preliminary data.</text>
</comment>
<feature type="compositionally biased region" description="Polar residues" evidence="1">
    <location>
        <begin position="612"/>
        <end position="630"/>
    </location>
</feature>
<accession>A0A1F5JHJ0</accession>
<evidence type="ECO:0000313" key="3">
    <source>
        <dbReference type="Proteomes" id="UP000177555"/>
    </source>
</evidence>
<gene>
    <name evidence="2" type="ORF">A2867_02705</name>
</gene>
<name>A0A1F5JHJ0_9BACT</name>
<dbReference type="AlphaFoldDB" id="A0A1F5JHJ0"/>
<sequence length="1134" mass="122634">MKYLSKIFCFIICLTFIVRLVPSVYASEYKVKGIILVPADLKDYDRITGLGDARRDVISSFKAAQKFYAAKLNGKTFSYDDVIDVVYSDKNSERGIAPSMYDIYRNLGGDKLIKPEAGVVKAVWILGGLLVGVMSQGGAISKDSGMAFFALNDPMANRDFIVAHELGHAFGLVESGYAKGHPCTIVSTIDCVTGAPEPLPGISEWTGSVMGYGSNLTGGIVGLDFPFLGFNNSVYNPEIWKLYQSPFINPQGDSAPSPADPGSFQVKINHIYPSPIQAGSTVTLAGQGFGYSPGRVEIYNTAALGLYITGYSVSSWAENTIEIKINEDAVDGTELSNQWKIRLIKGNGQSAQSPEFTITPKIIKVAPGITPIEQPKNVKILQVSSSVIPTKDVLEIIGDNLQLVQDVVLYIPGEFDPEDSSSTLKTQIIKKSDRSIEVQVDKDAVEADVQQKARLKVITANNVTVTAPQEIIIQGEAFTTSSMLTMNFQVTCGDDRQPLPGASVSFRDGQGEAVLVQGKADDKGEGTLSYTVISAKPGDKYKFVFDFLPGEDSESFEGQSITYYIEQSFRPVTFNKRFNHSRCPKDTELSPTPIPISTTIGTAEPTPFPSGSLESNPSPTPVASGTAGSTPSPAISCPAPADNCVYSQDGQCYSGYTSDTSTCTWINDTCLNPTAGCAYSCGPLVSCPSSATVKPTPVPSSSVEPTWVPTPYSSSMPTPSSVSEPTQVLISNYVDFRSDNAPTDAGSSTMTINNPSGQTVTWKLSTLIPSPTRRVFVRAITGEEYKDYEPLEMRDGEMVTVAGIKIQAKMIKKVVRMTITVNGQDQEIDLNNPQEIIMRLLGIVGQAQGFSLPYVIEYSDGEIIRSAFQINYQPRITNPSLGPSPVSQPSIQPTPLPTTESTFTPQPTETPVSACGDFVPKYNECFACNKSRKVLQNSCGQFDNTEINPGIDPACASWCSSADPESNKKIVRVTVNEQEIDPTELDSGFGLDLPGVAGQPQVFSIPVVVYYSDGSSRNLAYIFNYQPNSPSAPGCTEVRRYNECTACNTSREISQDSCGNYTSVVESQYDEGCASWCSAPEPSTESAPASQVEGQCDDLYYFDSNVDSCIHKFSPDSYPNCTYVFDQVERDLCP</sequence>
<dbReference type="InterPro" id="IPR013783">
    <property type="entry name" value="Ig-like_fold"/>
</dbReference>
<dbReference type="Proteomes" id="UP000177555">
    <property type="component" value="Unassembled WGS sequence"/>
</dbReference>
<protein>
    <submittedName>
        <fullName evidence="2">Uncharacterized protein</fullName>
    </submittedName>
</protein>
<feature type="region of interest" description="Disordered" evidence="1">
    <location>
        <begin position="603"/>
        <end position="630"/>
    </location>
</feature>
<organism evidence="2 3">
    <name type="scientific">Candidatus Daviesbacteria bacterium RIFCSPHIGHO2_01_FULL_40_11</name>
    <dbReference type="NCBI Taxonomy" id="1797762"/>
    <lineage>
        <taxon>Bacteria</taxon>
        <taxon>Candidatus Daviesiibacteriota</taxon>
    </lineage>
</organism>
<dbReference type="SUPFAM" id="SSF55486">
    <property type="entry name" value="Metalloproteases ('zincins'), catalytic domain"/>
    <property type="match status" value="1"/>
</dbReference>
<proteinExistence type="predicted"/>
<feature type="region of interest" description="Disordered" evidence="1">
    <location>
        <begin position="879"/>
        <end position="908"/>
    </location>
</feature>
<dbReference type="EMBL" id="MFCP01000026">
    <property type="protein sequence ID" value="OGE27960.1"/>
    <property type="molecule type" value="Genomic_DNA"/>
</dbReference>